<sequence length="232" mass="24866">MTNDFHATDPALAQTHGQVEASLSATTPRPAVHGLNDEPTHTATFAMHDPRNRAAAVIDSVIAQVGEQGRTVAWILETPGHAAPLSAAPHLREGLGGRLGIGRGILQVQDACGTLFNAGTEVARTGAAFDRLFDEGDGFRDGRDGSVRDRGRLPRRLGPGPGRRGRRRQRPLWASPALRPCNPQEPARHGAGKAHRRCRPRDAAPVIRHGSTRPRDRHRPTVSTFASQAGGC</sequence>
<feature type="compositionally biased region" description="Basic and acidic residues" evidence="1">
    <location>
        <begin position="133"/>
        <end position="152"/>
    </location>
</feature>
<feature type="compositionally biased region" description="Polar residues" evidence="1">
    <location>
        <begin position="221"/>
        <end position="232"/>
    </location>
</feature>
<dbReference type="eggNOG" id="COG0491">
    <property type="taxonomic scope" value="Bacteria"/>
</dbReference>
<dbReference type="RefSeq" id="WP_148311266.1">
    <property type="nucleotide sequence ID" value="NZ_CP003811.1"/>
</dbReference>
<dbReference type="Proteomes" id="UP000029492">
    <property type="component" value="Chromosome"/>
</dbReference>
<feature type="compositionally biased region" description="Basic residues" evidence="1">
    <location>
        <begin position="190"/>
        <end position="199"/>
    </location>
</feature>
<dbReference type="KEGG" id="mor:MOC_5230"/>
<feature type="region of interest" description="Disordered" evidence="1">
    <location>
        <begin position="1"/>
        <end position="22"/>
    </location>
</feature>
<proteinExistence type="predicted"/>
<feature type="compositionally biased region" description="Basic residues" evidence="1">
    <location>
        <begin position="210"/>
        <end position="220"/>
    </location>
</feature>
<gene>
    <name evidence="2" type="ORF">MOC_5230</name>
</gene>
<feature type="region of interest" description="Disordered" evidence="1">
    <location>
        <begin position="133"/>
        <end position="232"/>
    </location>
</feature>
<organism evidence="2 3">
    <name type="scientific">Methylobacterium oryzae CBMB20</name>
    <dbReference type="NCBI Taxonomy" id="693986"/>
    <lineage>
        <taxon>Bacteria</taxon>
        <taxon>Pseudomonadati</taxon>
        <taxon>Pseudomonadota</taxon>
        <taxon>Alphaproteobacteria</taxon>
        <taxon>Hyphomicrobiales</taxon>
        <taxon>Methylobacteriaceae</taxon>
        <taxon>Methylobacterium</taxon>
    </lineage>
</organism>
<name>A0A089P2J4_9HYPH</name>
<dbReference type="STRING" id="693986.MOC_5230"/>
<dbReference type="Gene3D" id="3.60.15.10">
    <property type="entry name" value="Ribonuclease Z/Hydroxyacylglutathione hydrolase-like"/>
    <property type="match status" value="1"/>
</dbReference>
<dbReference type="InterPro" id="IPR036866">
    <property type="entry name" value="RibonucZ/Hydroxyglut_hydro"/>
</dbReference>
<dbReference type="AlphaFoldDB" id="A0A089P2J4"/>
<accession>A0A089P2J4</accession>
<evidence type="ECO:0000313" key="3">
    <source>
        <dbReference type="Proteomes" id="UP000029492"/>
    </source>
</evidence>
<dbReference type="HOGENOM" id="CLU_1193733_0_0_5"/>
<evidence type="ECO:0000313" key="2">
    <source>
        <dbReference type="EMBL" id="AIQ92985.1"/>
    </source>
</evidence>
<protein>
    <submittedName>
        <fullName evidence="2">Beta-lactamase domain-containing protein</fullName>
    </submittedName>
</protein>
<keyword evidence="3" id="KW-1185">Reference proteome</keyword>
<evidence type="ECO:0000256" key="1">
    <source>
        <dbReference type="SAM" id="MobiDB-lite"/>
    </source>
</evidence>
<dbReference type="EMBL" id="CP003811">
    <property type="protein sequence ID" value="AIQ92985.1"/>
    <property type="molecule type" value="Genomic_DNA"/>
</dbReference>
<reference evidence="2 3" key="1">
    <citation type="journal article" date="2014" name="PLoS ONE">
        <title>Genome Information of Methylobacterium oryzae, a Plant-Probiotic Methylotroph in the Phyllosphere.</title>
        <authorList>
            <person name="Kwak M.J."/>
            <person name="Jeong H."/>
            <person name="Madhaiyan M."/>
            <person name="Lee Y."/>
            <person name="Sa T.M."/>
            <person name="Oh T.K."/>
            <person name="Kim J.F."/>
        </authorList>
    </citation>
    <scope>NUCLEOTIDE SEQUENCE [LARGE SCALE GENOMIC DNA]</scope>
    <source>
        <strain evidence="2 3">CBMB20</strain>
    </source>
</reference>